<accession>A0A0A9DLE2</accession>
<sequence length="39" mass="4694">MMFGFLSIILDFDIFSRHQSLSHSFYKELASCLYIQKYI</sequence>
<dbReference type="EMBL" id="GBRH01210402">
    <property type="protein sequence ID" value="JAD87493.1"/>
    <property type="molecule type" value="Transcribed_RNA"/>
</dbReference>
<dbReference type="AlphaFoldDB" id="A0A0A9DLE2"/>
<reference evidence="1" key="2">
    <citation type="journal article" date="2015" name="Data Brief">
        <title>Shoot transcriptome of the giant reed, Arundo donax.</title>
        <authorList>
            <person name="Barrero R.A."/>
            <person name="Guerrero F.D."/>
            <person name="Moolhuijzen P."/>
            <person name="Goolsby J.A."/>
            <person name="Tidwell J."/>
            <person name="Bellgard S.E."/>
            <person name="Bellgard M.I."/>
        </authorList>
    </citation>
    <scope>NUCLEOTIDE SEQUENCE</scope>
    <source>
        <tissue evidence="1">Shoot tissue taken approximately 20 cm above the soil surface</tissue>
    </source>
</reference>
<protein>
    <submittedName>
        <fullName evidence="1">Uncharacterized protein</fullName>
    </submittedName>
</protein>
<evidence type="ECO:0000313" key="1">
    <source>
        <dbReference type="EMBL" id="JAD87493.1"/>
    </source>
</evidence>
<proteinExistence type="predicted"/>
<name>A0A0A9DLE2_ARUDO</name>
<reference evidence="1" key="1">
    <citation type="submission" date="2014-09" db="EMBL/GenBank/DDBJ databases">
        <authorList>
            <person name="Magalhaes I.L.F."/>
            <person name="Oliveira U."/>
            <person name="Santos F.R."/>
            <person name="Vidigal T.H.D.A."/>
            <person name="Brescovit A.D."/>
            <person name="Santos A.J."/>
        </authorList>
    </citation>
    <scope>NUCLEOTIDE SEQUENCE</scope>
    <source>
        <tissue evidence="1">Shoot tissue taken approximately 20 cm above the soil surface</tissue>
    </source>
</reference>
<organism evidence="1">
    <name type="scientific">Arundo donax</name>
    <name type="common">Giant reed</name>
    <name type="synonym">Donax arundinaceus</name>
    <dbReference type="NCBI Taxonomy" id="35708"/>
    <lineage>
        <taxon>Eukaryota</taxon>
        <taxon>Viridiplantae</taxon>
        <taxon>Streptophyta</taxon>
        <taxon>Embryophyta</taxon>
        <taxon>Tracheophyta</taxon>
        <taxon>Spermatophyta</taxon>
        <taxon>Magnoliopsida</taxon>
        <taxon>Liliopsida</taxon>
        <taxon>Poales</taxon>
        <taxon>Poaceae</taxon>
        <taxon>PACMAD clade</taxon>
        <taxon>Arundinoideae</taxon>
        <taxon>Arundineae</taxon>
        <taxon>Arundo</taxon>
    </lineage>
</organism>